<accession>A0A0F8WPU8</accession>
<sequence>MGTSTGIVPADAGAVDLDMSHDDRLFVALYLEGGRVTQAAIEAYQEPDPVKAGRIGNAALKRMPEVFNMMMDREGLTDKDLLKRLLEGLDAEKTIFAKHQGMIMDTANVVDHQARAVYLRMGLDLKGHTPKTAVTLQDDDGRPLGPVILPVREGGRLAPLEHIMDAEVIPDPEPLETDGGVHRDQGGLSTDTSVTNASPVPANGAEGKKSSVGGGELEGWE</sequence>
<dbReference type="AlphaFoldDB" id="A0A0F8WPU8"/>
<comment type="caution">
    <text evidence="2">The sequence shown here is derived from an EMBL/GenBank/DDBJ whole genome shotgun (WGS) entry which is preliminary data.</text>
</comment>
<feature type="compositionally biased region" description="Polar residues" evidence="1">
    <location>
        <begin position="187"/>
        <end position="198"/>
    </location>
</feature>
<dbReference type="EMBL" id="LAZR01063738">
    <property type="protein sequence ID" value="KKK58917.1"/>
    <property type="molecule type" value="Genomic_DNA"/>
</dbReference>
<gene>
    <name evidence="2" type="ORF">LCGC14_3039600</name>
</gene>
<name>A0A0F8WPU8_9ZZZZ</name>
<organism evidence="2">
    <name type="scientific">marine sediment metagenome</name>
    <dbReference type="NCBI Taxonomy" id="412755"/>
    <lineage>
        <taxon>unclassified sequences</taxon>
        <taxon>metagenomes</taxon>
        <taxon>ecological metagenomes</taxon>
    </lineage>
</organism>
<evidence type="ECO:0008006" key="3">
    <source>
        <dbReference type="Google" id="ProtNLM"/>
    </source>
</evidence>
<proteinExistence type="predicted"/>
<protein>
    <recommendedName>
        <fullName evidence="3">Terminase small subunit</fullName>
    </recommendedName>
</protein>
<evidence type="ECO:0000313" key="2">
    <source>
        <dbReference type="EMBL" id="KKK58917.1"/>
    </source>
</evidence>
<feature type="region of interest" description="Disordered" evidence="1">
    <location>
        <begin position="170"/>
        <end position="221"/>
    </location>
</feature>
<reference evidence="2" key="1">
    <citation type="journal article" date="2015" name="Nature">
        <title>Complex archaea that bridge the gap between prokaryotes and eukaryotes.</title>
        <authorList>
            <person name="Spang A."/>
            <person name="Saw J.H."/>
            <person name="Jorgensen S.L."/>
            <person name="Zaremba-Niedzwiedzka K."/>
            <person name="Martijn J."/>
            <person name="Lind A.E."/>
            <person name="van Eijk R."/>
            <person name="Schleper C."/>
            <person name="Guy L."/>
            <person name="Ettema T.J."/>
        </authorList>
    </citation>
    <scope>NUCLEOTIDE SEQUENCE</scope>
</reference>
<evidence type="ECO:0000256" key="1">
    <source>
        <dbReference type="SAM" id="MobiDB-lite"/>
    </source>
</evidence>
<feature type="compositionally biased region" description="Gly residues" evidence="1">
    <location>
        <begin position="212"/>
        <end position="221"/>
    </location>
</feature>